<proteinExistence type="predicted"/>
<dbReference type="Proteomes" id="UP000754710">
    <property type="component" value="Unassembled WGS sequence"/>
</dbReference>
<evidence type="ECO:0000313" key="2">
    <source>
        <dbReference type="EMBL" id="MBY9076633.1"/>
    </source>
</evidence>
<dbReference type="RefSeq" id="WP_221026428.1">
    <property type="nucleotide sequence ID" value="NZ_JAIEZQ010000003.1"/>
</dbReference>
<evidence type="ECO:0000313" key="3">
    <source>
        <dbReference type="Proteomes" id="UP000754710"/>
    </source>
</evidence>
<gene>
    <name evidence="2" type="ORF">K1X13_17500</name>
</gene>
<keyword evidence="1" id="KW-0472">Membrane</keyword>
<comment type="caution">
    <text evidence="2">The sequence shown here is derived from an EMBL/GenBank/DDBJ whole genome shotgun (WGS) entry which is preliminary data.</text>
</comment>
<keyword evidence="1" id="KW-0812">Transmembrane</keyword>
<dbReference type="EMBL" id="JAIEZQ010000003">
    <property type="protein sequence ID" value="MBY9076633.1"/>
    <property type="molecule type" value="Genomic_DNA"/>
</dbReference>
<sequence>MTRTARQPHEWLTLGAGLVAASMWASLGLRAIVMDSDPSVKALFACAALVLVGFALGSVTWIVIAPKRAKRPPADAVVLAKMKAPFAMLGIMLVGSGASPIVDPTTGAWGWALLVAASLVGGLNLGVAFMGIAEQGAPSDAPRQSTVAPQSGA</sequence>
<protein>
    <submittedName>
        <fullName evidence="2">Uncharacterized protein</fullName>
    </submittedName>
</protein>
<feature type="transmembrane region" description="Helical" evidence="1">
    <location>
        <begin position="108"/>
        <end position="133"/>
    </location>
</feature>
<organism evidence="2 3">
    <name type="scientific">Nocardioides jiangsuensis</name>
    <dbReference type="NCBI Taxonomy" id="2866161"/>
    <lineage>
        <taxon>Bacteria</taxon>
        <taxon>Bacillati</taxon>
        <taxon>Actinomycetota</taxon>
        <taxon>Actinomycetes</taxon>
        <taxon>Propionibacteriales</taxon>
        <taxon>Nocardioidaceae</taxon>
        <taxon>Nocardioides</taxon>
    </lineage>
</organism>
<feature type="transmembrane region" description="Helical" evidence="1">
    <location>
        <begin position="84"/>
        <end position="102"/>
    </location>
</feature>
<keyword evidence="3" id="KW-1185">Reference proteome</keyword>
<feature type="transmembrane region" description="Helical" evidence="1">
    <location>
        <begin position="39"/>
        <end position="64"/>
    </location>
</feature>
<accession>A0ABS7RNK2</accession>
<reference evidence="2 3" key="1">
    <citation type="submission" date="2021-08" db="EMBL/GenBank/DDBJ databases">
        <title>Nocardioides bacterium WL0053 sp. nov., isolated from the sediment.</title>
        <authorList>
            <person name="Wang L."/>
            <person name="Zhang D."/>
            <person name="Zhang A."/>
        </authorList>
    </citation>
    <scope>NUCLEOTIDE SEQUENCE [LARGE SCALE GENOMIC DNA]</scope>
    <source>
        <strain evidence="2 3">WL0053</strain>
    </source>
</reference>
<evidence type="ECO:0000256" key="1">
    <source>
        <dbReference type="SAM" id="Phobius"/>
    </source>
</evidence>
<feature type="transmembrane region" description="Helical" evidence="1">
    <location>
        <begin position="12"/>
        <end position="33"/>
    </location>
</feature>
<keyword evidence="1" id="KW-1133">Transmembrane helix</keyword>
<name>A0ABS7RNK2_9ACTN</name>